<keyword evidence="4" id="KW-0175">Coiled coil</keyword>
<evidence type="ECO:0000256" key="3">
    <source>
        <dbReference type="ARBA" id="ARBA00022679"/>
    </source>
</evidence>
<evidence type="ECO:0000313" key="6">
    <source>
        <dbReference type="EMBL" id="KAK1287908.1"/>
    </source>
</evidence>
<accession>A0AAV9CFQ5</accession>
<name>A0AAV9CFQ5_ACOCL</name>
<evidence type="ECO:0000256" key="1">
    <source>
        <dbReference type="ARBA" id="ARBA00004508"/>
    </source>
</evidence>
<keyword evidence="3" id="KW-0808">Transferase</keyword>
<sequence length="285" mass="32645">MGRNDKEIEPYQCKRWEWDNGGVIFDCWRKMTRKCYCCHALESAGAPESNFQRSTSFWFNVTKQLDAFYRFCRPHTIIGTIVGVTSVSLLPIQSMADIPRVFLGLLKKYTLGRPIVFTRSLISATAFMCFFSVVIALFKANKIHVGIEHGLSLNFTALYIEGESLANLRKVVESLSSRVSDAVNRMQCQIVVEASLEKQIEKQKCVVEDLKLKALIREDIYQFVLRDAINSQRCELDDLVIETLMQDIYNVLNTRRWSESFLFLNDGLSGITTKARSPLKTEKVK</sequence>
<evidence type="ECO:0000256" key="2">
    <source>
        <dbReference type="ARBA" id="ARBA00005985"/>
    </source>
</evidence>
<feature type="transmembrane region" description="Helical" evidence="5">
    <location>
        <begin position="116"/>
        <end position="138"/>
    </location>
</feature>
<keyword evidence="5" id="KW-0812">Transmembrane</keyword>
<evidence type="ECO:0000256" key="5">
    <source>
        <dbReference type="SAM" id="Phobius"/>
    </source>
</evidence>
<dbReference type="EMBL" id="JAUJYO010000019">
    <property type="protein sequence ID" value="KAK1287908.1"/>
    <property type="molecule type" value="Genomic_DNA"/>
</dbReference>
<organism evidence="6 7">
    <name type="scientific">Acorus calamus</name>
    <name type="common">Sweet flag</name>
    <dbReference type="NCBI Taxonomy" id="4465"/>
    <lineage>
        <taxon>Eukaryota</taxon>
        <taxon>Viridiplantae</taxon>
        <taxon>Streptophyta</taxon>
        <taxon>Embryophyta</taxon>
        <taxon>Tracheophyta</taxon>
        <taxon>Spermatophyta</taxon>
        <taxon>Magnoliopsida</taxon>
        <taxon>Liliopsida</taxon>
        <taxon>Acoraceae</taxon>
        <taxon>Acorus</taxon>
    </lineage>
</organism>
<dbReference type="Proteomes" id="UP001180020">
    <property type="component" value="Unassembled WGS sequence"/>
</dbReference>
<protein>
    <submittedName>
        <fullName evidence="6">Uncharacterized protein</fullName>
    </submittedName>
</protein>
<gene>
    <name evidence="6" type="ORF">QJS10_CPB19g00655</name>
</gene>
<proteinExistence type="inferred from homology"/>
<dbReference type="GO" id="GO:0016740">
    <property type="term" value="F:transferase activity"/>
    <property type="evidence" value="ECO:0007669"/>
    <property type="project" value="UniProtKB-KW"/>
</dbReference>
<dbReference type="PANTHER" id="PTHR43009:SF7">
    <property type="entry name" value="HOMOGENTISATE GERANYLGERANYLTRANSFERASE, CHLOROPLASTIC"/>
    <property type="match status" value="1"/>
</dbReference>
<feature type="transmembrane region" description="Helical" evidence="5">
    <location>
        <begin position="77"/>
        <end position="96"/>
    </location>
</feature>
<comment type="caution">
    <text evidence="6">The sequence shown here is derived from an EMBL/GenBank/DDBJ whole genome shotgun (WGS) entry which is preliminary data.</text>
</comment>
<evidence type="ECO:0000256" key="4">
    <source>
        <dbReference type="SAM" id="Coils"/>
    </source>
</evidence>
<keyword evidence="5" id="KW-0472">Membrane</keyword>
<keyword evidence="5" id="KW-1133">Transmembrane helix</keyword>
<reference evidence="6" key="1">
    <citation type="journal article" date="2023" name="Nat. Commun.">
        <title>Diploid and tetraploid genomes of Acorus and the evolution of monocots.</title>
        <authorList>
            <person name="Ma L."/>
            <person name="Liu K.W."/>
            <person name="Li Z."/>
            <person name="Hsiao Y.Y."/>
            <person name="Qi Y."/>
            <person name="Fu T."/>
            <person name="Tang G.D."/>
            <person name="Zhang D."/>
            <person name="Sun W.H."/>
            <person name="Liu D.K."/>
            <person name="Li Y."/>
            <person name="Chen G.Z."/>
            <person name="Liu X.D."/>
            <person name="Liao X.Y."/>
            <person name="Jiang Y.T."/>
            <person name="Yu X."/>
            <person name="Hao Y."/>
            <person name="Huang J."/>
            <person name="Zhao X.W."/>
            <person name="Ke S."/>
            <person name="Chen Y.Y."/>
            <person name="Wu W.L."/>
            <person name="Hsu J.L."/>
            <person name="Lin Y.F."/>
            <person name="Huang M.D."/>
            <person name="Li C.Y."/>
            <person name="Huang L."/>
            <person name="Wang Z.W."/>
            <person name="Zhao X."/>
            <person name="Zhong W.Y."/>
            <person name="Peng D.H."/>
            <person name="Ahmad S."/>
            <person name="Lan S."/>
            <person name="Zhang J.S."/>
            <person name="Tsai W.C."/>
            <person name="Van de Peer Y."/>
            <person name="Liu Z.J."/>
        </authorList>
    </citation>
    <scope>NUCLEOTIDE SEQUENCE</scope>
    <source>
        <strain evidence="6">CP</strain>
    </source>
</reference>
<evidence type="ECO:0000313" key="7">
    <source>
        <dbReference type="Proteomes" id="UP001180020"/>
    </source>
</evidence>
<feature type="coiled-coil region" evidence="4">
    <location>
        <begin position="165"/>
        <end position="213"/>
    </location>
</feature>
<comment type="subcellular location">
    <subcellularLocation>
        <location evidence="1">Plastid</location>
        <location evidence="1">Chloroplast membrane</location>
        <topology evidence="1">Multi-pass membrane protein</topology>
    </subcellularLocation>
</comment>
<reference evidence="6" key="2">
    <citation type="submission" date="2023-06" db="EMBL/GenBank/DDBJ databases">
        <authorList>
            <person name="Ma L."/>
            <person name="Liu K.-W."/>
            <person name="Li Z."/>
            <person name="Hsiao Y.-Y."/>
            <person name="Qi Y."/>
            <person name="Fu T."/>
            <person name="Tang G."/>
            <person name="Zhang D."/>
            <person name="Sun W.-H."/>
            <person name="Liu D.-K."/>
            <person name="Li Y."/>
            <person name="Chen G.-Z."/>
            <person name="Liu X.-D."/>
            <person name="Liao X.-Y."/>
            <person name="Jiang Y.-T."/>
            <person name="Yu X."/>
            <person name="Hao Y."/>
            <person name="Huang J."/>
            <person name="Zhao X.-W."/>
            <person name="Ke S."/>
            <person name="Chen Y.-Y."/>
            <person name="Wu W.-L."/>
            <person name="Hsu J.-L."/>
            <person name="Lin Y.-F."/>
            <person name="Huang M.-D."/>
            <person name="Li C.-Y."/>
            <person name="Huang L."/>
            <person name="Wang Z.-W."/>
            <person name="Zhao X."/>
            <person name="Zhong W.-Y."/>
            <person name="Peng D.-H."/>
            <person name="Ahmad S."/>
            <person name="Lan S."/>
            <person name="Zhang J.-S."/>
            <person name="Tsai W.-C."/>
            <person name="Van De Peer Y."/>
            <person name="Liu Z.-J."/>
        </authorList>
    </citation>
    <scope>NUCLEOTIDE SEQUENCE</scope>
    <source>
        <strain evidence="6">CP</strain>
        <tissue evidence="6">Leaves</tissue>
    </source>
</reference>
<keyword evidence="7" id="KW-1185">Reference proteome</keyword>
<dbReference type="AlphaFoldDB" id="A0AAV9CFQ5"/>
<comment type="similarity">
    <text evidence="2">Belongs to the UbiA prenyltransferase family.</text>
</comment>
<dbReference type="PANTHER" id="PTHR43009">
    <property type="entry name" value="HOMOGENTISATE SOLANESYLTRANSFERASE, CHLOROPLASTIC"/>
    <property type="match status" value="1"/>
</dbReference>